<dbReference type="Pfam" id="PF24870">
    <property type="entry name" value="DUF7735"/>
    <property type="match status" value="1"/>
</dbReference>
<evidence type="ECO:0000313" key="2">
    <source>
        <dbReference type="EMBL" id="KAK0717984.1"/>
    </source>
</evidence>
<proteinExistence type="predicted"/>
<sequence length="104" mass="10941">TQSPDSWECITEDIGQYFSSMPTPTGNVLGGINSYGGSVAVTCDKTATGTCRLGCNVTDPKSWCGLTTAIPASVLSSYSTYFSAVTSFWEANSAMMWVLATSCP</sequence>
<evidence type="ECO:0000259" key="1">
    <source>
        <dbReference type="Pfam" id="PF24870"/>
    </source>
</evidence>
<dbReference type="InterPro" id="IPR056637">
    <property type="entry name" value="DUF7735"/>
</dbReference>
<feature type="non-terminal residue" evidence="2">
    <location>
        <position position="104"/>
    </location>
</feature>
<organism evidence="2 3">
    <name type="scientific">Lasiosphaeria miniovina</name>
    <dbReference type="NCBI Taxonomy" id="1954250"/>
    <lineage>
        <taxon>Eukaryota</taxon>
        <taxon>Fungi</taxon>
        <taxon>Dikarya</taxon>
        <taxon>Ascomycota</taxon>
        <taxon>Pezizomycotina</taxon>
        <taxon>Sordariomycetes</taxon>
        <taxon>Sordariomycetidae</taxon>
        <taxon>Sordariales</taxon>
        <taxon>Lasiosphaeriaceae</taxon>
        <taxon>Lasiosphaeria</taxon>
    </lineage>
</organism>
<dbReference type="Proteomes" id="UP001172101">
    <property type="component" value="Unassembled WGS sequence"/>
</dbReference>
<protein>
    <recommendedName>
        <fullName evidence="1">DUF7735 domain-containing protein</fullName>
    </recommendedName>
</protein>
<dbReference type="GeneID" id="85319349"/>
<evidence type="ECO:0000313" key="3">
    <source>
        <dbReference type="Proteomes" id="UP001172101"/>
    </source>
</evidence>
<reference evidence="2" key="1">
    <citation type="submission" date="2023-06" db="EMBL/GenBank/DDBJ databases">
        <title>Genome-scale phylogeny and comparative genomics of the fungal order Sordariales.</title>
        <authorList>
            <consortium name="Lawrence Berkeley National Laboratory"/>
            <person name="Hensen N."/>
            <person name="Bonometti L."/>
            <person name="Westerberg I."/>
            <person name="Brannstrom I.O."/>
            <person name="Guillou S."/>
            <person name="Cros-Aarteil S."/>
            <person name="Calhoun S."/>
            <person name="Haridas S."/>
            <person name="Kuo A."/>
            <person name="Mondo S."/>
            <person name="Pangilinan J."/>
            <person name="Riley R."/>
            <person name="LaButti K."/>
            <person name="Andreopoulos B."/>
            <person name="Lipzen A."/>
            <person name="Chen C."/>
            <person name="Yanf M."/>
            <person name="Daum C."/>
            <person name="Ng V."/>
            <person name="Clum A."/>
            <person name="Steindorff A."/>
            <person name="Ohm R."/>
            <person name="Martin F."/>
            <person name="Silar P."/>
            <person name="Natvig D."/>
            <person name="Lalanne C."/>
            <person name="Gautier V."/>
            <person name="Ament-velasquez S.L."/>
            <person name="Kruys A."/>
            <person name="Hutchinson M.I."/>
            <person name="Powell A.J."/>
            <person name="Barry K."/>
            <person name="Miller A.N."/>
            <person name="Grigoriev I.V."/>
            <person name="Debuchy R."/>
            <person name="Gladieux P."/>
            <person name="Thoren M.H."/>
            <person name="Johannesson H."/>
        </authorList>
    </citation>
    <scope>NUCLEOTIDE SEQUENCE</scope>
    <source>
        <strain evidence="2">SMH2392-1A</strain>
    </source>
</reference>
<feature type="non-terminal residue" evidence="2">
    <location>
        <position position="1"/>
    </location>
</feature>
<dbReference type="AlphaFoldDB" id="A0AA40ALE8"/>
<dbReference type="RefSeq" id="XP_060296777.1">
    <property type="nucleotide sequence ID" value="XM_060436079.1"/>
</dbReference>
<comment type="caution">
    <text evidence="2">The sequence shown here is derived from an EMBL/GenBank/DDBJ whole genome shotgun (WGS) entry which is preliminary data.</text>
</comment>
<dbReference type="EMBL" id="JAUIRO010000004">
    <property type="protein sequence ID" value="KAK0717984.1"/>
    <property type="molecule type" value="Genomic_DNA"/>
</dbReference>
<keyword evidence="3" id="KW-1185">Reference proteome</keyword>
<gene>
    <name evidence="2" type="ORF">B0T26DRAFT_621529</name>
</gene>
<name>A0AA40ALE8_9PEZI</name>
<accession>A0AA40ALE8</accession>
<feature type="domain" description="DUF7735" evidence="1">
    <location>
        <begin position="2"/>
        <end position="104"/>
    </location>
</feature>